<dbReference type="SUPFAM" id="SSF53335">
    <property type="entry name" value="S-adenosyl-L-methionine-dependent methyltransferases"/>
    <property type="match status" value="1"/>
</dbReference>
<evidence type="ECO:0000256" key="5">
    <source>
        <dbReference type="ARBA" id="ARBA00022679"/>
    </source>
</evidence>
<evidence type="ECO:0000256" key="7">
    <source>
        <dbReference type="ARBA" id="ARBA00022842"/>
    </source>
</evidence>
<name>A0ABD2Y3E3_9GENT</name>
<dbReference type="Gene3D" id="3.40.50.150">
    <property type="entry name" value="Vaccinia Virus protein VP39"/>
    <property type="match status" value="1"/>
</dbReference>
<keyword evidence="6" id="KW-0479">Metal-binding</keyword>
<evidence type="ECO:0000313" key="9">
    <source>
        <dbReference type="Proteomes" id="UP001630127"/>
    </source>
</evidence>
<comment type="cofactor">
    <cofactor evidence="1">
        <name>Mg(2+)</name>
        <dbReference type="ChEBI" id="CHEBI:18420"/>
    </cofactor>
</comment>
<keyword evidence="7" id="KW-0460">Magnesium</keyword>
<dbReference type="GO" id="GO:0032259">
    <property type="term" value="P:methylation"/>
    <property type="evidence" value="ECO:0007669"/>
    <property type="project" value="UniProtKB-KW"/>
</dbReference>
<dbReference type="AlphaFoldDB" id="A0ABD2Y3E3"/>
<protein>
    <recommendedName>
        <fullName evidence="10">S-adenosylmethionine-dependent methyltransferase</fullName>
    </recommendedName>
</protein>
<dbReference type="InterPro" id="IPR005299">
    <property type="entry name" value="MeTrfase_7"/>
</dbReference>
<dbReference type="Proteomes" id="UP001630127">
    <property type="component" value="Unassembled WGS sequence"/>
</dbReference>
<dbReference type="EMBL" id="JBJUIK010000015">
    <property type="protein sequence ID" value="KAL3502062.1"/>
    <property type="molecule type" value="Genomic_DNA"/>
</dbReference>
<dbReference type="GO" id="GO:0046872">
    <property type="term" value="F:metal ion binding"/>
    <property type="evidence" value="ECO:0007669"/>
    <property type="project" value="UniProtKB-KW"/>
</dbReference>
<gene>
    <name evidence="8" type="ORF">ACH5RR_036511</name>
</gene>
<keyword evidence="4" id="KW-0489">Methyltransferase</keyword>
<dbReference type="InterPro" id="IPR029063">
    <property type="entry name" value="SAM-dependent_MTases_sf"/>
</dbReference>
<comment type="caution">
    <text evidence="8">The sequence shown here is derived from an EMBL/GenBank/DDBJ whole genome shotgun (WGS) entry which is preliminary data.</text>
</comment>
<evidence type="ECO:0008006" key="10">
    <source>
        <dbReference type="Google" id="ProtNLM"/>
    </source>
</evidence>
<comment type="pathway">
    <text evidence="2">Alkaloid biosynthesis.</text>
</comment>
<reference evidence="8 9" key="1">
    <citation type="submission" date="2024-11" db="EMBL/GenBank/DDBJ databases">
        <title>A near-complete genome assembly of Cinchona calisaya.</title>
        <authorList>
            <person name="Lian D.C."/>
            <person name="Zhao X.W."/>
            <person name="Wei L."/>
        </authorList>
    </citation>
    <scope>NUCLEOTIDE SEQUENCE [LARGE SCALE GENOMIC DNA]</scope>
    <source>
        <tissue evidence="8">Nenye</tissue>
    </source>
</reference>
<keyword evidence="5" id="KW-0808">Transferase</keyword>
<proteinExistence type="inferred from homology"/>
<dbReference type="InterPro" id="IPR042086">
    <property type="entry name" value="MeTrfase_capping"/>
</dbReference>
<comment type="similarity">
    <text evidence="3">Belongs to the methyltransferase superfamily. Type-7 methyltransferase family.</text>
</comment>
<evidence type="ECO:0000256" key="3">
    <source>
        <dbReference type="ARBA" id="ARBA00007967"/>
    </source>
</evidence>
<evidence type="ECO:0000256" key="1">
    <source>
        <dbReference type="ARBA" id="ARBA00001946"/>
    </source>
</evidence>
<keyword evidence="9" id="KW-1185">Reference proteome</keyword>
<evidence type="ECO:0000256" key="4">
    <source>
        <dbReference type="ARBA" id="ARBA00022603"/>
    </source>
</evidence>
<dbReference type="Gene3D" id="1.10.1200.270">
    <property type="entry name" value="Methyltransferase, alpha-helical capping domain"/>
    <property type="match status" value="1"/>
</dbReference>
<dbReference type="Pfam" id="PF03492">
    <property type="entry name" value="Methyltransf_7"/>
    <property type="match status" value="1"/>
</dbReference>
<evidence type="ECO:0000256" key="6">
    <source>
        <dbReference type="ARBA" id="ARBA00022723"/>
    </source>
</evidence>
<accession>A0ABD2Y3E3</accession>
<dbReference type="PANTHER" id="PTHR31009">
    <property type="entry name" value="S-ADENOSYL-L-METHIONINE:CARBOXYL METHYLTRANSFERASE FAMILY PROTEIN"/>
    <property type="match status" value="1"/>
</dbReference>
<evidence type="ECO:0000313" key="8">
    <source>
        <dbReference type="EMBL" id="KAL3502062.1"/>
    </source>
</evidence>
<evidence type="ECO:0000256" key="2">
    <source>
        <dbReference type="ARBA" id="ARBA00004913"/>
    </source>
</evidence>
<organism evidence="8 9">
    <name type="scientific">Cinchona calisaya</name>
    <dbReference type="NCBI Taxonomy" id="153742"/>
    <lineage>
        <taxon>Eukaryota</taxon>
        <taxon>Viridiplantae</taxon>
        <taxon>Streptophyta</taxon>
        <taxon>Embryophyta</taxon>
        <taxon>Tracheophyta</taxon>
        <taxon>Spermatophyta</taxon>
        <taxon>Magnoliopsida</taxon>
        <taxon>eudicotyledons</taxon>
        <taxon>Gunneridae</taxon>
        <taxon>Pentapetalae</taxon>
        <taxon>asterids</taxon>
        <taxon>lamiids</taxon>
        <taxon>Gentianales</taxon>
        <taxon>Rubiaceae</taxon>
        <taxon>Cinchonoideae</taxon>
        <taxon>Cinchoneae</taxon>
        <taxon>Cinchona</taxon>
    </lineage>
</organism>
<sequence>MILCSLASQQKCQILQREASSTVKELIEEAIVEGLDTMSLISSSNTSRVVDLGCSVGPNTYITMQNVIEAVEKKYNSQGHNGSDKLQFQVFFNDHVSNDFNTLFVSLPPERQYFAAGVPGSFYDQLFPSTSIRFAHFSYALEWLLKLPEELLDRNSPAWNKGRIHYTGAYLPDSWYFSIRTTEIVPGGLVVIIMPSIPAVQLFTIESSQLGIIDKAEIDSFNLPIYAVSVEEMTKPVEKNGCFSIEKLEVADTRSKIPNPVSAQGLIMQLIAGMEGLFTRQFGSQNVEEIFNRTSQKIPDTIRWLESGHKKETHIYCCT</sequence>
<dbReference type="GO" id="GO:0008168">
    <property type="term" value="F:methyltransferase activity"/>
    <property type="evidence" value="ECO:0007669"/>
    <property type="project" value="UniProtKB-KW"/>
</dbReference>